<dbReference type="EMBL" id="JBHUHD010000001">
    <property type="protein sequence ID" value="MFD2141895.1"/>
    <property type="molecule type" value="Genomic_DNA"/>
</dbReference>
<protein>
    <submittedName>
        <fullName evidence="2">Glycosyl hydrolase</fullName>
    </submittedName>
</protein>
<comment type="caution">
    <text evidence="2">The sequence shown here is derived from an EMBL/GenBank/DDBJ whole genome shotgun (WGS) entry which is preliminary data.</text>
</comment>
<sequence>MYTSDSIHRLLLAVFLSLGFAGPGLAKIEWGVNGHPIVSYSGVTVDEQLDLVGKLGMRSYRVDVYSTEQMDSLAALVEAGGTRGIAILPVLIPPTKFDEQDATELYKAAFALASTFSRRFGSRVEVWELGNEMENYALIRPCEMRDDGTQYPCEWGIAGGVGPLDYFGPRYLKVAAVLRGLSDGVRAGNPSARRAIGTAGWGHLGFFDRLAKDGIGWDISVWHMYGEDPEPAFKHLATFGKPIWVTEFNQPYGSERGAEEQTQGLLNWMKRLDELSGPYKVEAAHIYELFDEPYWAPSYEAFMGLHGLTPRPGGGWQPSEPKPAFLAVQAFIAGEGR</sequence>
<name>A0ABW4Z0A8_9HYPH</name>
<accession>A0ABW4Z0A8</accession>
<dbReference type="InterPro" id="IPR024655">
    <property type="entry name" value="Asl1_glyco_hydro_catalytic"/>
</dbReference>
<evidence type="ECO:0000259" key="1">
    <source>
        <dbReference type="Pfam" id="PF11790"/>
    </source>
</evidence>
<dbReference type="Pfam" id="PF11790">
    <property type="entry name" value="Glyco_hydro_cc"/>
    <property type="match status" value="1"/>
</dbReference>
<dbReference type="Proteomes" id="UP001597299">
    <property type="component" value="Unassembled WGS sequence"/>
</dbReference>
<gene>
    <name evidence="2" type="ORF">ACFSNC_15910</name>
</gene>
<dbReference type="InterPro" id="IPR017853">
    <property type="entry name" value="GH"/>
</dbReference>
<dbReference type="GO" id="GO:0016787">
    <property type="term" value="F:hydrolase activity"/>
    <property type="evidence" value="ECO:0007669"/>
    <property type="project" value="UniProtKB-KW"/>
</dbReference>
<dbReference type="RefSeq" id="WP_213351685.1">
    <property type="nucleotide sequence ID" value="NZ_JAHBGB010000006.1"/>
</dbReference>
<proteinExistence type="predicted"/>
<evidence type="ECO:0000313" key="2">
    <source>
        <dbReference type="EMBL" id="MFD2141895.1"/>
    </source>
</evidence>
<reference evidence="3" key="1">
    <citation type="journal article" date="2019" name="Int. J. Syst. Evol. Microbiol.">
        <title>The Global Catalogue of Microorganisms (GCM) 10K type strain sequencing project: providing services to taxonomists for standard genome sequencing and annotation.</title>
        <authorList>
            <consortium name="The Broad Institute Genomics Platform"/>
            <consortium name="The Broad Institute Genome Sequencing Center for Infectious Disease"/>
            <person name="Wu L."/>
            <person name="Ma J."/>
        </authorList>
    </citation>
    <scope>NUCLEOTIDE SEQUENCE [LARGE SCALE GENOMIC DNA]</scope>
    <source>
        <strain evidence="3">CCM 7435</strain>
    </source>
</reference>
<feature type="domain" description="Asl1-like glycosyl hydrolase catalytic" evidence="1">
    <location>
        <begin position="181"/>
        <end position="272"/>
    </location>
</feature>
<evidence type="ECO:0000313" key="3">
    <source>
        <dbReference type="Proteomes" id="UP001597299"/>
    </source>
</evidence>
<dbReference type="SUPFAM" id="SSF51445">
    <property type="entry name" value="(Trans)glycosidases"/>
    <property type="match status" value="1"/>
</dbReference>
<dbReference type="Gene3D" id="3.20.20.80">
    <property type="entry name" value="Glycosidases"/>
    <property type="match status" value="1"/>
</dbReference>
<keyword evidence="3" id="KW-1185">Reference proteome</keyword>
<organism evidence="2 3">
    <name type="scientific">Ancylobacter oerskovii</name>
    <dbReference type="NCBI Taxonomy" id="459519"/>
    <lineage>
        <taxon>Bacteria</taxon>
        <taxon>Pseudomonadati</taxon>
        <taxon>Pseudomonadota</taxon>
        <taxon>Alphaproteobacteria</taxon>
        <taxon>Hyphomicrobiales</taxon>
        <taxon>Xanthobacteraceae</taxon>
        <taxon>Ancylobacter</taxon>
    </lineage>
</organism>
<keyword evidence="2" id="KW-0378">Hydrolase</keyword>